<evidence type="ECO:0000313" key="2">
    <source>
        <dbReference type="EMBL" id="MBW79062.1"/>
    </source>
</evidence>
<sequence length="154" mass="17095">MVVRGLAGLFFLLLDSGDEECVNSFSLSDLTLTRACPHSLSLSHGLPRRLVCVEETPSNARMPAIASTATATAALGNYLVVGRSEWSNQRDTTRYGRHRSAFGDDSVVCFVVVYPGRREIVRQFRLFVRSFPSFRSPFRREIVCGLCVFVGLSD</sequence>
<name>A0A2M4DNC9_ANODA</name>
<protein>
    <submittedName>
        <fullName evidence="2">Putative secreted protein</fullName>
    </submittedName>
</protein>
<keyword evidence="1" id="KW-0732">Signal</keyword>
<evidence type="ECO:0000256" key="1">
    <source>
        <dbReference type="SAM" id="SignalP"/>
    </source>
</evidence>
<proteinExistence type="predicted"/>
<feature type="chain" id="PRO_5014759945" evidence="1">
    <location>
        <begin position="18"/>
        <end position="154"/>
    </location>
</feature>
<reference evidence="2" key="1">
    <citation type="submission" date="2018-01" db="EMBL/GenBank/DDBJ databases">
        <title>An insight into the sialome of Amazonian anophelines.</title>
        <authorList>
            <person name="Ribeiro J.M."/>
            <person name="Scarpassa V."/>
            <person name="Calvo E."/>
        </authorList>
    </citation>
    <scope>NUCLEOTIDE SEQUENCE</scope>
</reference>
<organism evidence="2">
    <name type="scientific">Anopheles darlingi</name>
    <name type="common">Mosquito</name>
    <dbReference type="NCBI Taxonomy" id="43151"/>
    <lineage>
        <taxon>Eukaryota</taxon>
        <taxon>Metazoa</taxon>
        <taxon>Ecdysozoa</taxon>
        <taxon>Arthropoda</taxon>
        <taxon>Hexapoda</taxon>
        <taxon>Insecta</taxon>
        <taxon>Pterygota</taxon>
        <taxon>Neoptera</taxon>
        <taxon>Endopterygota</taxon>
        <taxon>Diptera</taxon>
        <taxon>Nematocera</taxon>
        <taxon>Culicoidea</taxon>
        <taxon>Culicidae</taxon>
        <taxon>Anophelinae</taxon>
        <taxon>Anopheles</taxon>
    </lineage>
</organism>
<accession>A0A2M4DNC9</accession>
<dbReference type="AlphaFoldDB" id="A0A2M4DNC9"/>
<dbReference type="EMBL" id="GGFL01014884">
    <property type="protein sequence ID" value="MBW79062.1"/>
    <property type="molecule type" value="Transcribed_RNA"/>
</dbReference>
<feature type="signal peptide" evidence="1">
    <location>
        <begin position="1"/>
        <end position="17"/>
    </location>
</feature>